<protein>
    <recommendedName>
        <fullName evidence="4">Pseudouridine synthase</fullName>
        <ecNumber evidence="4">5.4.99.-</ecNumber>
    </recommendedName>
</protein>
<dbReference type="RefSeq" id="WP_132013526.1">
    <property type="nucleotide sequence ID" value="NZ_SLUN01000006.1"/>
</dbReference>
<keyword evidence="7" id="KW-1185">Reference proteome</keyword>
<reference evidence="6 7" key="1">
    <citation type="submission" date="2019-03" db="EMBL/GenBank/DDBJ databases">
        <title>Genomic Encyclopedia of Type Strains, Phase IV (KMG-IV): sequencing the most valuable type-strain genomes for metagenomic binning, comparative biology and taxonomic classification.</title>
        <authorList>
            <person name="Goeker M."/>
        </authorList>
    </citation>
    <scope>NUCLEOTIDE SEQUENCE [LARGE SCALE GENOMIC DNA]</scope>
    <source>
        <strain evidence="6 7">LX-B</strain>
    </source>
</reference>
<dbReference type="PROSITE" id="PS01149">
    <property type="entry name" value="PSI_RSU"/>
    <property type="match status" value="1"/>
</dbReference>
<dbReference type="SUPFAM" id="SSF55120">
    <property type="entry name" value="Pseudouridine synthase"/>
    <property type="match status" value="1"/>
</dbReference>
<name>A0A4R1RZQ6_HYDET</name>
<evidence type="ECO:0000256" key="3">
    <source>
        <dbReference type="PROSITE-ProRule" id="PRU00182"/>
    </source>
</evidence>
<dbReference type="Gene3D" id="3.30.2350.10">
    <property type="entry name" value="Pseudouridine synthase"/>
    <property type="match status" value="1"/>
</dbReference>
<dbReference type="CDD" id="cd02870">
    <property type="entry name" value="PseudoU_synth_RsuA_like"/>
    <property type="match status" value="1"/>
</dbReference>
<keyword evidence="2 4" id="KW-0413">Isomerase</keyword>
<dbReference type="InterPro" id="IPR036986">
    <property type="entry name" value="S4_RNA-bd_sf"/>
</dbReference>
<evidence type="ECO:0000256" key="2">
    <source>
        <dbReference type="ARBA" id="ARBA00023235"/>
    </source>
</evidence>
<dbReference type="GO" id="GO:0120159">
    <property type="term" value="F:rRNA pseudouridine synthase activity"/>
    <property type="evidence" value="ECO:0007669"/>
    <property type="project" value="UniProtKB-ARBA"/>
</dbReference>
<dbReference type="InterPro" id="IPR000748">
    <property type="entry name" value="PsdUridine_synth_RsuA/RluB/E/F"/>
</dbReference>
<dbReference type="InterPro" id="IPR018496">
    <property type="entry name" value="PsdUridine_synth_RsuA/RluB_CS"/>
</dbReference>
<evidence type="ECO:0000256" key="1">
    <source>
        <dbReference type="ARBA" id="ARBA00008348"/>
    </source>
</evidence>
<dbReference type="Proteomes" id="UP000295008">
    <property type="component" value="Unassembled WGS sequence"/>
</dbReference>
<evidence type="ECO:0000313" key="6">
    <source>
        <dbReference type="EMBL" id="TCL72313.1"/>
    </source>
</evidence>
<dbReference type="PROSITE" id="PS50889">
    <property type="entry name" value="S4"/>
    <property type="match status" value="1"/>
</dbReference>
<comment type="caution">
    <text evidence="6">The sequence shown here is derived from an EMBL/GenBank/DDBJ whole genome shotgun (WGS) entry which is preliminary data.</text>
</comment>
<accession>A0A4R1RZQ6</accession>
<dbReference type="InterPro" id="IPR050343">
    <property type="entry name" value="RsuA_PseudoU_synthase"/>
</dbReference>
<dbReference type="SUPFAM" id="SSF55174">
    <property type="entry name" value="Alpha-L RNA-binding motif"/>
    <property type="match status" value="1"/>
</dbReference>
<dbReference type="FunFam" id="3.10.290.10:FF:000003">
    <property type="entry name" value="Pseudouridine synthase"/>
    <property type="match status" value="1"/>
</dbReference>
<dbReference type="InterPro" id="IPR020103">
    <property type="entry name" value="PsdUridine_synth_cat_dom_sf"/>
</dbReference>
<feature type="domain" description="RNA-binding S4" evidence="5">
    <location>
        <begin position="2"/>
        <end position="63"/>
    </location>
</feature>
<gene>
    <name evidence="6" type="ORF">EDC14_100621</name>
</gene>
<dbReference type="OrthoDB" id="9807213at2"/>
<dbReference type="AlphaFoldDB" id="A0A4R1RZQ6"/>
<dbReference type="NCBIfam" id="TIGR00093">
    <property type="entry name" value="pseudouridine synthase"/>
    <property type="match status" value="1"/>
</dbReference>
<proteinExistence type="inferred from homology"/>
<dbReference type="Pfam" id="PF00849">
    <property type="entry name" value="PseudoU_synth_2"/>
    <property type="match status" value="1"/>
</dbReference>
<dbReference type="InterPro" id="IPR002942">
    <property type="entry name" value="S4_RNA-bd"/>
</dbReference>
<evidence type="ECO:0000259" key="5">
    <source>
        <dbReference type="SMART" id="SM00363"/>
    </source>
</evidence>
<dbReference type="GO" id="GO:0003723">
    <property type="term" value="F:RNA binding"/>
    <property type="evidence" value="ECO:0007669"/>
    <property type="project" value="UniProtKB-KW"/>
</dbReference>
<dbReference type="EMBL" id="SLUN01000006">
    <property type="protein sequence ID" value="TCL72313.1"/>
    <property type="molecule type" value="Genomic_DNA"/>
</dbReference>
<dbReference type="PANTHER" id="PTHR47683:SF2">
    <property type="entry name" value="RNA-BINDING S4 DOMAIN-CONTAINING PROTEIN"/>
    <property type="match status" value="1"/>
</dbReference>
<dbReference type="SMART" id="SM00363">
    <property type="entry name" value="S4"/>
    <property type="match status" value="1"/>
</dbReference>
<sequence length="245" mass="27122">MERLNKFLAAAGLASRRGADTLIAAGRVKVNGAVVRELGTQLDPAADRVEVDGRPVVPAPQYEYLILHKPPGYLTTVSDPFDRPTVMKLLPHTKTRIYPVGRLDLDTSGLLFFTNDGALALALTHPRHWIEKEYRALVAGVPSAGQLEQLRRGIRLEDGMTAPAKIAIERVENGNAMVRIILREGRKRQVKRMLQAVGHPVRTLQRLRMGPLCLGELQPGQYRPPTPEELAQLLELKAELGRSGR</sequence>
<comment type="similarity">
    <text evidence="1 4">Belongs to the pseudouridine synthase RsuA family.</text>
</comment>
<dbReference type="Gene3D" id="3.10.290.10">
    <property type="entry name" value="RNA-binding S4 domain"/>
    <property type="match status" value="1"/>
</dbReference>
<evidence type="ECO:0000256" key="4">
    <source>
        <dbReference type="RuleBase" id="RU003887"/>
    </source>
</evidence>
<keyword evidence="3" id="KW-0694">RNA-binding</keyword>
<evidence type="ECO:0000313" key="7">
    <source>
        <dbReference type="Proteomes" id="UP000295008"/>
    </source>
</evidence>
<dbReference type="InterPro" id="IPR006145">
    <property type="entry name" value="PsdUridine_synth_RsuA/RluA"/>
</dbReference>
<organism evidence="6 7">
    <name type="scientific">Hydrogenispora ethanolica</name>
    <dbReference type="NCBI Taxonomy" id="1082276"/>
    <lineage>
        <taxon>Bacteria</taxon>
        <taxon>Bacillati</taxon>
        <taxon>Bacillota</taxon>
        <taxon>Hydrogenispora</taxon>
    </lineage>
</organism>
<dbReference type="EC" id="5.4.99.-" evidence="4"/>
<dbReference type="CDD" id="cd00165">
    <property type="entry name" value="S4"/>
    <property type="match status" value="1"/>
</dbReference>
<dbReference type="PANTHER" id="PTHR47683">
    <property type="entry name" value="PSEUDOURIDINE SYNTHASE FAMILY PROTEIN-RELATED"/>
    <property type="match status" value="1"/>
</dbReference>
<dbReference type="GO" id="GO:0000455">
    <property type="term" value="P:enzyme-directed rRNA pseudouridine synthesis"/>
    <property type="evidence" value="ECO:0007669"/>
    <property type="project" value="UniProtKB-ARBA"/>
</dbReference>
<dbReference type="Pfam" id="PF01479">
    <property type="entry name" value="S4"/>
    <property type="match status" value="1"/>
</dbReference>